<evidence type="ECO:0000313" key="2">
    <source>
        <dbReference type="EMBL" id="KAF5317763.1"/>
    </source>
</evidence>
<organism evidence="2 3">
    <name type="scientific">Psilocybe cf. subviscida</name>
    <dbReference type="NCBI Taxonomy" id="2480587"/>
    <lineage>
        <taxon>Eukaryota</taxon>
        <taxon>Fungi</taxon>
        <taxon>Dikarya</taxon>
        <taxon>Basidiomycota</taxon>
        <taxon>Agaricomycotina</taxon>
        <taxon>Agaricomycetes</taxon>
        <taxon>Agaricomycetidae</taxon>
        <taxon>Agaricales</taxon>
        <taxon>Agaricineae</taxon>
        <taxon>Strophariaceae</taxon>
        <taxon>Psilocybe</taxon>
    </lineage>
</organism>
<keyword evidence="1" id="KW-0732">Signal</keyword>
<dbReference type="AlphaFoldDB" id="A0A8H5B741"/>
<feature type="chain" id="PRO_5034112260" evidence="1">
    <location>
        <begin position="22"/>
        <end position="316"/>
    </location>
</feature>
<reference evidence="2 3" key="1">
    <citation type="journal article" date="2020" name="ISME J.">
        <title>Uncovering the hidden diversity of litter-decomposition mechanisms in mushroom-forming fungi.</title>
        <authorList>
            <person name="Floudas D."/>
            <person name="Bentzer J."/>
            <person name="Ahren D."/>
            <person name="Johansson T."/>
            <person name="Persson P."/>
            <person name="Tunlid A."/>
        </authorList>
    </citation>
    <scope>NUCLEOTIDE SEQUENCE [LARGE SCALE GENOMIC DNA]</scope>
    <source>
        <strain evidence="2 3">CBS 101986</strain>
    </source>
</reference>
<dbReference type="EMBL" id="JAACJJ010000032">
    <property type="protein sequence ID" value="KAF5317763.1"/>
    <property type="molecule type" value="Genomic_DNA"/>
</dbReference>
<comment type="caution">
    <text evidence="2">The sequence shown here is derived from an EMBL/GenBank/DDBJ whole genome shotgun (WGS) entry which is preliminary data.</text>
</comment>
<evidence type="ECO:0000313" key="3">
    <source>
        <dbReference type="Proteomes" id="UP000567179"/>
    </source>
</evidence>
<gene>
    <name evidence="2" type="ORF">D9619_012565</name>
</gene>
<sequence length="316" mass="33376">MPLVAISTCILLALQAFNVLAVPTANNDVAEVMISTPGGLRPQSKIFHVPEGATLHHTSDTVRIISATGETLHTNQLEKNSGVVHPHFAPEVVAPSRTAAAARALETGYVAYTYFTNNSDSNPIASFTTSWTVPPVPKTNHNQLLYLFSALTPASNDAILQPVLQYGTSGAGGGNYWAIASWYLIGSSTYHSTLVPVQPGQVVGGNLAMKAGVVPSTAGGAQSFTYTANFTHSPYAAISATTTEMLNWGWVAFEIYSASVASDLPTGKTSFSNITMNNFDGKPTPLNWLTRNDPTDGLSAQVMANGSPKGQVDIVF</sequence>
<keyword evidence="3" id="KW-1185">Reference proteome</keyword>
<evidence type="ECO:0000256" key="1">
    <source>
        <dbReference type="SAM" id="SignalP"/>
    </source>
</evidence>
<proteinExistence type="predicted"/>
<feature type="signal peptide" evidence="1">
    <location>
        <begin position="1"/>
        <end position="21"/>
    </location>
</feature>
<protein>
    <submittedName>
        <fullName evidence="2">Uncharacterized protein</fullName>
    </submittedName>
</protein>
<name>A0A8H5B741_9AGAR</name>
<dbReference type="OrthoDB" id="3256306at2759"/>
<accession>A0A8H5B741</accession>
<dbReference type="Proteomes" id="UP000567179">
    <property type="component" value="Unassembled WGS sequence"/>
</dbReference>